<sequence>MSTNPTTPATTTSDPIPNTTPTPTPSHTDPNANPTQTYIRRATPSDSPALSRICLLTGDAGQSAAPLHTFGELPGVMYAEPYVHMPSAGGFVLVDPSL</sequence>
<name>A0A4R0RA58_9APHY</name>
<comment type="caution">
    <text evidence="2">The sequence shown here is derived from an EMBL/GenBank/DDBJ whole genome shotgun (WGS) entry which is preliminary data.</text>
</comment>
<dbReference type="Proteomes" id="UP000292702">
    <property type="component" value="Unassembled WGS sequence"/>
</dbReference>
<evidence type="ECO:0008006" key="4">
    <source>
        <dbReference type="Google" id="ProtNLM"/>
    </source>
</evidence>
<feature type="compositionally biased region" description="Polar residues" evidence="1">
    <location>
        <begin position="32"/>
        <end position="46"/>
    </location>
</feature>
<feature type="compositionally biased region" description="Low complexity" evidence="1">
    <location>
        <begin position="1"/>
        <end position="17"/>
    </location>
</feature>
<dbReference type="OrthoDB" id="9975416at2759"/>
<protein>
    <recommendedName>
        <fullName evidence="4">N-acetyltransferase domain-containing protein</fullName>
    </recommendedName>
</protein>
<keyword evidence="3" id="KW-1185">Reference proteome</keyword>
<proteinExistence type="predicted"/>
<dbReference type="STRING" id="92696.A0A4R0RA58"/>
<organism evidence="2 3">
    <name type="scientific">Steccherinum ochraceum</name>
    <dbReference type="NCBI Taxonomy" id="92696"/>
    <lineage>
        <taxon>Eukaryota</taxon>
        <taxon>Fungi</taxon>
        <taxon>Dikarya</taxon>
        <taxon>Basidiomycota</taxon>
        <taxon>Agaricomycotina</taxon>
        <taxon>Agaricomycetes</taxon>
        <taxon>Polyporales</taxon>
        <taxon>Steccherinaceae</taxon>
        <taxon>Steccherinum</taxon>
    </lineage>
</organism>
<evidence type="ECO:0000313" key="2">
    <source>
        <dbReference type="EMBL" id="TCD64322.1"/>
    </source>
</evidence>
<accession>A0A4R0RA58</accession>
<evidence type="ECO:0000313" key="3">
    <source>
        <dbReference type="Proteomes" id="UP000292702"/>
    </source>
</evidence>
<feature type="non-terminal residue" evidence="2">
    <location>
        <position position="98"/>
    </location>
</feature>
<dbReference type="EMBL" id="RWJN01000242">
    <property type="protein sequence ID" value="TCD64322.1"/>
    <property type="molecule type" value="Genomic_DNA"/>
</dbReference>
<evidence type="ECO:0000256" key="1">
    <source>
        <dbReference type="SAM" id="MobiDB-lite"/>
    </source>
</evidence>
<feature type="region of interest" description="Disordered" evidence="1">
    <location>
        <begin position="1"/>
        <end position="46"/>
    </location>
</feature>
<gene>
    <name evidence="2" type="ORF">EIP91_004232</name>
</gene>
<dbReference type="Gene3D" id="3.40.630.30">
    <property type="match status" value="1"/>
</dbReference>
<dbReference type="AlphaFoldDB" id="A0A4R0RA58"/>
<reference evidence="2 3" key="1">
    <citation type="submission" date="2018-11" db="EMBL/GenBank/DDBJ databases">
        <title>Genome assembly of Steccherinum ochraceum LE-BIN_3174, the white-rot fungus of the Steccherinaceae family (The Residual Polyporoid clade, Polyporales, Basidiomycota).</title>
        <authorList>
            <person name="Fedorova T.V."/>
            <person name="Glazunova O.A."/>
            <person name="Landesman E.O."/>
            <person name="Moiseenko K.V."/>
            <person name="Psurtseva N.V."/>
            <person name="Savinova O.S."/>
            <person name="Shakhova N.V."/>
            <person name="Tyazhelova T.V."/>
            <person name="Vasina D.V."/>
        </authorList>
    </citation>
    <scope>NUCLEOTIDE SEQUENCE [LARGE SCALE GENOMIC DNA]</scope>
    <source>
        <strain evidence="2 3">LE-BIN_3174</strain>
    </source>
</reference>